<keyword evidence="1" id="KW-0808">Transferase</keyword>
<dbReference type="InterPro" id="IPR014942">
    <property type="entry name" value="AbiEii"/>
</dbReference>
<reference evidence="1 2" key="1">
    <citation type="submission" date="2018-08" db="EMBL/GenBank/DDBJ databases">
        <title>A genome reference for cultivated species of the human gut microbiota.</title>
        <authorList>
            <person name="Zou Y."/>
            <person name="Xue W."/>
            <person name="Luo G."/>
        </authorList>
    </citation>
    <scope>NUCLEOTIDE SEQUENCE [LARGE SCALE GENOMIC DNA]</scope>
    <source>
        <strain evidence="1 2">AF04-15</strain>
    </source>
</reference>
<sequence length="317" mass="36976">MNLHEDKLAFLNIINLVHEDSGIRSDILEKDYYVTLLLRELAGKQAELPAYFKGGTALYKAQKSIRRFSEDIDLTVCIDNCSNNQAKKRLELATKKYQSLPRTSRKELEDDRKGSITAVYDYAPLVGIDSDDPLQRFGYVKVEGTSFTVSEPFTPLEIEPILYTYATEEQRQILQAQYDVGPFRINTIRLERIFADKIFAAEFYYERKMYFDVAKHLYDVSVMLDLEQIQKMIGNQQMFLEMLGYKRLEETRRTGSDLAEKKFSDFQLLGGFGDNAALRKDYQHMQRNYVFSEEDVLSFDYVVEQWKKLREILLALA</sequence>
<protein>
    <submittedName>
        <fullName evidence="1">Nucleotidyl transferase AbiEii/AbiGii toxin family protein</fullName>
    </submittedName>
</protein>
<evidence type="ECO:0000313" key="2">
    <source>
        <dbReference type="Proteomes" id="UP000283880"/>
    </source>
</evidence>
<organism evidence="1 2">
    <name type="scientific">Enterocloster asparagiformis</name>
    <dbReference type="NCBI Taxonomy" id="333367"/>
    <lineage>
        <taxon>Bacteria</taxon>
        <taxon>Bacillati</taxon>
        <taxon>Bacillota</taxon>
        <taxon>Clostridia</taxon>
        <taxon>Lachnospirales</taxon>
        <taxon>Lachnospiraceae</taxon>
        <taxon>Enterocloster</taxon>
    </lineage>
</organism>
<accession>A0A413FCM6</accession>
<dbReference type="AlphaFoldDB" id="A0A413FCM6"/>
<dbReference type="RefSeq" id="WP_007712727.1">
    <property type="nucleotide sequence ID" value="NZ_BAABXR010000001.1"/>
</dbReference>
<dbReference type="OrthoDB" id="9780929at2"/>
<dbReference type="Gene3D" id="3.10.450.620">
    <property type="entry name" value="JHP933, nucleotidyltransferase-like core domain"/>
    <property type="match status" value="1"/>
</dbReference>
<comment type="caution">
    <text evidence="1">The sequence shown here is derived from an EMBL/GenBank/DDBJ whole genome shotgun (WGS) entry which is preliminary data.</text>
</comment>
<dbReference type="Proteomes" id="UP000283880">
    <property type="component" value="Unassembled WGS sequence"/>
</dbReference>
<gene>
    <name evidence="1" type="ORF">DWV29_17070</name>
</gene>
<name>A0A413FCM6_9FIRM</name>
<dbReference type="EMBL" id="QSBM01000013">
    <property type="protein sequence ID" value="RGX27367.1"/>
    <property type="molecule type" value="Genomic_DNA"/>
</dbReference>
<dbReference type="GO" id="GO:0016740">
    <property type="term" value="F:transferase activity"/>
    <property type="evidence" value="ECO:0007669"/>
    <property type="project" value="UniProtKB-KW"/>
</dbReference>
<proteinExistence type="predicted"/>
<dbReference type="Pfam" id="PF08843">
    <property type="entry name" value="AbiEii"/>
    <property type="match status" value="1"/>
</dbReference>
<evidence type="ECO:0000313" key="1">
    <source>
        <dbReference type="EMBL" id="RGX27367.1"/>
    </source>
</evidence>